<protein>
    <submittedName>
        <fullName evidence="1">Uncharacterized protein</fullName>
    </submittedName>
</protein>
<sequence>MVPFLVPASKLHMLQVRIGKYMDLVVNRAVEDSIQQEEAALLQSDAAGLQLT</sequence>
<accession>A0A0B7ALL6</accession>
<dbReference type="EMBL" id="HACG01034893">
    <property type="protein sequence ID" value="CEK81758.1"/>
    <property type="molecule type" value="Transcribed_RNA"/>
</dbReference>
<dbReference type="AlphaFoldDB" id="A0A0B7ALL6"/>
<proteinExistence type="predicted"/>
<name>A0A0B7ALL6_9EUPU</name>
<evidence type="ECO:0000313" key="1">
    <source>
        <dbReference type="EMBL" id="CEK81758.1"/>
    </source>
</evidence>
<reference evidence="1" key="1">
    <citation type="submission" date="2014-12" db="EMBL/GenBank/DDBJ databases">
        <title>Insight into the proteome of Arion vulgaris.</title>
        <authorList>
            <person name="Aradska J."/>
            <person name="Bulat T."/>
            <person name="Smidak R."/>
            <person name="Sarate P."/>
            <person name="Gangsoo J."/>
            <person name="Sialana F."/>
            <person name="Bilban M."/>
            <person name="Lubec G."/>
        </authorList>
    </citation>
    <scope>NUCLEOTIDE SEQUENCE</scope>
    <source>
        <tissue evidence="1">Skin</tissue>
    </source>
</reference>
<gene>
    <name evidence="1" type="primary">ORF127833</name>
</gene>
<organism evidence="1">
    <name type="scientific">Arion vulgaris</name>
    <dbReference type="NCBI Taxonomy" id="1028688"/>
    <lineage>
        <taxon>Eukaryota</taxon>
        <taxon>Metazoa</taxon>
        <taxon>Spiralia</taxon>
        <taxon>Lophotrochozoa</taxon>
        <taxon>Mollusca</taxon>
        <taxon>Gastropoda</taxon>
        <taxon>Heterobranchia</taxon>
        <taxon>Euthyneura</taxon>
        <taxon>Panpulmonata</taxon>
        <taxon>Eupulmonata</taxon>
        <taxon>Stylommatophora</taxon>
        <taxon>Helicina</taxon>
        <taxon>Arionoidea</taxon>
        <taxon>Arionidae</taxon>
        <taxon>Arion</taxon>
    </lineage>
</organism>